<dbReference type="InterPro" id="IPR052518">
    <property type="entry name" value="CHR_Transporter"/>
</dbReference>
<feature type="transmembrane region" description="Helical" evidence="7">
    <location>
        <begin position="150"/>
        <end position="166"/>
    </location>
</feature>
<organism evidence="8 9">
    <name type="scientific">Monoglobus pectinilyticus</name>
    <dbReference type="NCBI Taxonomy" id="1981510"/>
    <lineage>
        <taxon>Bacteria</taxon>
        <taxon>Bacillati</taxon>
        <taxon>Bacillota</taxon>
        <taxon>Clostridia</taxon>
        <taxon>Monoglobales</taxon>
        <taxon>Monoglobaceae</taxon>
        <taxon>Monoglobus</taxon>
    </lineage>
</organism>
<evidence type="ECO:0000256" key="2">
    <source>
        <dbReference type="ARBA" id="ARBA00005262"/>
    </source>
</evidence>
<evidence type="ECO:0000313" key="9">
    <source>
        <dbReference type="Proteomes" id="UP000235589"/>
    </source>
</evidence>
<proteinExistence type="inferred from homology"/>
<dbReference type="AlphaFoldDB" id="A0A2K9P3X7"/>
<feature type="transmembrane region" description="Helical" evidence="7">
    <location>
        <begin position="71"/>
        <end position="98"/>
    </location>
</feature>
<dbReference type="Pfam" id="PF02417">
    <property type="entry name" value="Chromate_transp"/>
    <property type="match status" value="1"/>
</dbReference>
<feature type="transmembrane region" description="Helical" evidence="7">
    <location>
        <begin position="173"/>
        <end position="189"/>
    </location>
</feature>
<keyword evidence="6 7" id="KW-0472">Membrane</keyword>
<evidence type="ECO:0000313" key="8">
    <source>
        <dbReference type="EMBL" id="AUO19967.1"/>
    </source>
</evidence>
<reference evidence="8 9" key="1">
    <citation type="submission" date="2017-04" db="EMBL/GenBank/DDBJ databases">
        <title>Monoglobus pectinilyticus 14 draft genome.</title>
        <authorList>
            <person name="Kim C."/>
            <person name="Rosendale D.I."/>
            <person name="Kelly W.J."/>
            <person name="Tannock G.W."/>
            <person name="Patchett M.L."/>
            <person name="Jordens J.Z."/>
        </authorList>
    </citation>
    <scope>NUCLEOTIDE SEQUENCE [LARGE SCALE GENOMIC DNA]</scope>
    <source>
        <strain evidence="8 9">14</strain>
    </source>
</reference>
<feature type="transmembrane region" description="Helical" evidence="7">
    <location>
        <begin position="7"/>
        <end position="29"/>
    </location>
</feature>
<evidence type="ECO:0000256" key="5">
    <source>
        <dbReference type="ARBA" id="ARBA00022989"/>
    </source>
</evidence>
<accession>A0A2K9P3X7</accession>
<keyword evidence="4 7" id="KW-0812">Transmembrane</keyword>
<evidence type="ECO:0000256" key="6">
    <source>
        <dbReference type="ARBA" id="ARBA00023136"/>
    </source>
</evidence>
<dbReference type="PANTHER" id="PTHR43663">
    <property type="entry name" value="CHROMATE TRANSPORT PROTEIN-RELATED"/>
    <property type="match status" value="1"/>
</dbReference>
<dbReference type="PANTHER" id="PTHR43663:SF1">
    <property type="entry name" value="CHROMATE TRANSPORTER"/>
    <property type="match status" value="1"/>
</dbReference>
<protein>
    <submittedName>
        <fullName evidence="8">Chromate transporter</fullName>
    </submittedName>
</protein>
<evidence type="ECO:0000256" key="1">
    <source>
        <dbReference type="ARBA" id="ARBA00004651"/>
    </source>
</evidence>
<dbReference type="OrthoDB" id="9788907at2"/>
<dbReference type="InterPro" id="IPR003370">
    <property type="entry name" value="Chromate_transpt"/>
</dbReference>
<dbReference type="GeneID" id="98063198"/>
<gene>
    <name evidence="8" type="ORF">B9O19_01818</name>
</gene>
<keyword evidence="3" id="KW-1003">Cell membrane</keyword>
<comment type="similarity">
    <text evidence="2">Belongs to the chromate ion transporter (CHR) (TC 2.A.51) family.</text>
</comment>
<dbReference type="RefSeq" id="WP_102366124.1">
    <property type="nucleotide sequence ID" value="NZ_CP020991.1"/>
</dbReference>
<dbReference type="EMBL" id="CP020991">
    <property type="protein sequence ID" value="AUO19967.1"/>
    <property type="molecule type" value="Genomic_DNA"/>
</dbReference>
<dbReference type="GO" id="GO:0015109">
    <property type="term" value="F:chromate transmembrane transporter activity"/>
    <property type="evidence" value="ECO:0007669"/>
    <property type="project" value="InterPro"/>
</dbReference>
<name>A0A2K9P3X7_9FIRM</name>
<dbReference type="GO" id="GO:0005886">
    <property type="term" value="C:plasma membrane"/>
    <property type="evidence" value="ECO:0007669"/>
    <property type="project" value="UniProtKB-SubCell"/>
</dbReference>
<comment type="subcellular location">
    <subcellularLocation>
        <location evidence="1">Cell membrane</location>
        <topology evidence="1">Multi-pass membrane protein</topology>
    </subcellularLocation>
</comment>
<feature type="transmembrane region" description="Helical" evidence="7">
    <location>
        <begin position="110"/>
        <end position="130"/>
    </location>
</feature>
<sequence length="190" mass="20833">MTYLLLFYEFFKTGLFAVGGGLATLPFIYDIAVRYPEWINMNDISNMIAVSESTPGPMGVNMATFTGFTTAGVFGALSATIGLVVPSVIIIIIIAHYLKKFEESQIVQDIFYGLRPAVAGLIAVAAYQVIKVTILTLDLYNETKNLMNLVDIKALILCAVTLVLLYIKPLKKVHPIIYILCGAIIGIFIF</sequence>
<evidence type="ECO:0000256" key="3">
    <source>
        <dbReference type="ARBA" id="ARBA00022475"/>
    </source>
</evidence>
<dbReference type="Proteomes" id="UP000235589">
    <property type="component" value="Chromosome"/>
</dbReference>
<evidence type="ECO:0000256" key="4">
    <source>
        <dbReference type="ARBA" id="ARBA00022692"/>
    </source>
</evidence>
<dbReference type="KEGG" id="mpec:B9O19_01818"/>
<evidence type="ECO:0000256" key="7">
    <source>
        <dbReference type="SAM" id="Phobius"/>
    </source>
</evidence>
<keyword evidence="5 7" id="KW-1133">Transmembrane helix</keyword>
<keyword evidence="9" id="KW-1185">Reference proteome</keyword>